<comment type="caution">
    <text evidence="1">The sequence shown here is derived from an EMBL/GenBank/DDBJ whole genome shotgun (WGS) entry which is preliminary data.</text>
</comment>
<proteinExistence type="predicted"/>
<evidence type="ECO:0000313" key="1">
    <source>
        <dbReference type="EMBL" id="CAI2168283.1"/>
    </source>
</evidence>
<reference evidence="1" key="1">
    <citation type="submission" date="2022-08" db="EMBL/GenBank/DDBJ databases">
        <authorList>
            <person name="Kallberg Y."/>
            <person name="Tangrot J."/>
            <person name="Rosling A."/>
        </authorList>
    </citation>
    <scope>NUCLEOTIDE SEQUENCE</scope>
    <source>
        <strain evidence="1">Wild A</strain>
    </source>
</reference>
<protein>
    <submittedName>
        <fullName evidence="1">3885_t:CDS:1</fullName>
    </submittedName>
</protein>
<name>A0A9W4SG35_9GLOM</name>
<dbReference type="EMBL" id="CAMKVN010000470">
    <property type="protein sequence ID" value="CAI2168283.1"/>
    <property type="molecule type" value="Genomic_DNA"/>
</dbReference>
<dbReference type="AlphaFoldDB" id="A0A9W4SG35"/>
<evidence type="ECO:0000313" key="2">
    <source>
        <dbReference type="Proteomes" id="UP001153678"/>
    </source>
</evidence>
<accession>A0A9W4SG35</accession>
<gene>
    <name evidence="1" type="ORF">FWILDA_LOCUS3503</name>
</gene>
<dbReference type="Proteomes" id="UP001153678">
    <property type="component" value="Unassembled WGS sequence"/>
</dbReference>
<keyword evidence="2" id="KW-1185">Reference proteome</keyword>
<organism evidence="1 2">
    <name type="scientific">Funneliformis geosporum</name>
    <dbReference type="NCBI Taxonomy" id="1117311"/>
    <lineage>
        <taxon>Eukaryota</taxon>
        <taxon>Fungi</taxon>
        <taxon>Fungi incertae sedis</taxon>
        <taxon>Mucoromycota</taxon>
        <taxon>Glomeromycotina</taxon>
        <taxon>Glomeromycetes</taxon>
        <taxon>Glomerales</taxon>
        <taxon>Glomeraceae</taxon>
        <taxon>Funneliformis</taxon>
    </lineage>
</organism>
<sequence>MTELHTYYIINATTEMNYTHSNLSKEELYKIFNKSLSFSEFSDEIYEQIEEFNFIDNNEDLAEEYKIEILNKNNEIIIEKLFDFNNTNLISNNNNN</sequence>